<evidence type="ECO:0000313" key="3">
    <source>
        <dbReference type="Proteomes" id="UP000018861"/>
    </source>
</evidence>
<feature type="compositionally biased region" description="Basic and acidic residues" evidence="1">
    <location>
        <begin position="74"/>
        <end position="88"/>
    </location>
</feature>
<protein>
    <submittedName>
        <fullName evidence="2">Uncharacterized protein</fullName>
    </submittedName>
</protein>
<evidence type="ECO:0000313" key="2">
    <source>
        <dbReference type="EMBL" id="GAE15578.1"/>
    </source>
</evidence>
<gene>
    <name evidence="2" type="ORF">JCM6292_1873</name>
</gene>
<dbReference type="EMBL" id="BAIQ01000018">
    <property type="protein sequence ID" value="GAE15578.1"/>
    <property type="molecule type" value="Genomic_DNA"/>
</dbReference>
<name>W4P835_9BACE</name>
<proteinExistence type="predicted"/>
<sequence length="204" mass="23627">MSSFGIGLDLGSMYAFLHTFSCKCFCFCRENGRFSPFSVISKDDVPISSSDFSPFQSPCTSSYFLPKRKIQKRYGTEKRKDGTKERDCFQTNDTNAAPEKNRFKKTFVSKSRRSPEADGFIRIAILGVFCRKDTQHTQQDKKYRCGRTRYGKRRREERGKKENGLHFGFGVFMFSLEWVGMRNNHAVYRMRVGEQCDASQIGNE</sequence>
<feature type="region of interest" description="Disordered" evidence="1">
    <location>
        <begin position="74"/>
        <end position="96"/>
    </location>
</feature>
<dbReference type="AlphaFoldDB" id="W4P835"/>
<reference evidence="2 3" key="1">
    <citation type="journal article" date="2014" name="Genome Announc.">
        <title>Draft Genome Sequences of Three Strains of Bacteroides pyogenes Isolated from a Cat and Swine.</title>
        <authorList>
            <person name="Sakamoto M."/>
            <person name="Oshima K."/>
            <person name="Suda W."/>
            <person name="Kitamura K."/>
            <person name="Iida T."/>
            <person name="Hattori M."/>
            <person name="Ohkuma M."/>
        </authorList>
    </citation>
    <scope>NUCLEOTIDE SEQUENCE [LARGE SCALE GENOMIC DNA]</scope>
    <source>
        <strain evidence="2 3">JCM 6292</strain>
    </source>
</reference>
<dbReference type="Proteomes" id="UP000018861">
    <property type="component" value="Unassembled WGS sequence"/>
</dbReference>
<organism evidence="2 3">
    <name type="scientific">Bacteroides pyogenes JCM 6292</name>
    <dbReference type="NCBI Taxonomy" id="1235809"/>
    <lineage>
        <taxon>Bacteria</taxon>
        <taxon>Pseudomonadati</taxon>
        <taxon>Bacteroidota</taxon>
        <taxon>Bacteroidia</taxon>
        <taxon>Bacteroidales</taxon>
        <taxon>Bacteroidaceae</taxon>
        <taxon>Bacteroides</taxon>
    </lineage>
</organism>
<evidence type="ECO:0000256" key="1">
    <source>
        <dbReference type="SAM" id="MobiDB-lite"/>
    </source>
</evidence>
<accession>W4P835</accession>
<comment type="caution">
    <text evidence="2">The sequence shown here is derived from an EMBL/GenBank/DDBJ whole genome shotgun (WGS) entry which is preliminary data.</text>
</comment>